<dbReference type="EMBL" id="CP071502">
    <property type="protein sequence ID" value="QSX38196.1"/>
    <property type="molecule type" value="Genomic_DNA"/>
</dbReference>
<feature type="transmembrane region" description="Helical" evidence="1">
    <location>
        <begin position="6"/>
        <end position="26"/>
    </location>
</feature>
<keyword evidence="1" id="KW-0812">Transmembrane</keyword>
<dbReference type="NCBIfam" id="NF047765">
    <property type="entry name" value="LIC_13387_fam"/>
    <property type="match status" value="1"/>
</dbReference>
<organism evidence="2 3">
    <name type="scientific">Shewanella sedimentimangrovi</name>
    <dbReference type="NCBI Taxonomy" id="2814293"/>
    <lineage>
        <taxon>Bacteria</taxon>
        <taxon>Pseudomonadati</taxon>
        <taxon>Pseudomonadota</taxon>
        <taxon>Gammaproteobacteria</taxon>
        <taxon>Alteromonadales</taxon>
        <taxon>Shewanellaceae</taxon>
        <taxon>Shewanella</taxon>
    </lineage>
</organism>
<gene>
    <name evidence="2" type="ORF">JYB85_05050</name>
</gene>
<keyword evidence="3" id="KW-1185">Reference proteome</keyword>
<dbReference type="InterPro" id="IPR058068">
    <property type="entry name" value="LIC_13387-like"/>
</dbReference>
<evidence type="ECO:0000256" key="1">
    <source>
        <dbReference type="SAM" id="Phobius"/>
    </source>
</evidence>
<evidence type="ECO:0000313" key="3">
    <source>
        <dbReference type="Proteomes" id="UP000663207"/>
    </source>
</evidence>
<protein>
    <submittedName>
        <fullName evidence="2">Uncharacterized protein</fullName>
    </submittedName>
</protein>
<sequence>MDKLLLITGAAIFGILGTIHLIYTLFTTKFSPYDGAVAEAMKSTSPRLTRETTVWKAWIGFNASHSLGAMLLAAVYLPLAINHHELLQDSLWFSWLPVLVAACYLVLAKKYWFKIPFIGISIALICFLGAAWLLNT</sequence>
<name>A0ABX7R5X6_9GAMM</name>
<proteinExistence type="predicted"/>
<reference evidence="2 3" key="1">
    <citation type="submission" date="2021-03" db="EMBL/GenBank/DDBJ databases">
        <title>Novel species identification of genus Shewanella.</title>
        <authorList>
            <person name="Liu G."/>
            <person name="Zhang Q."/>
        </authorList>
    </citation>
    <scope>NUCLEOTIDE SEQUENCE [LARGE SCALE GENOMIC DNA]</scope>
    <source>
        <strain evidence="2 3">FJAT-52962</strain>
    </source>
</reference>
<feature type="transmembrane region" description="Helical" evidence="1">
    <location>
        <begin position="115"/>
        <end position="134"/>
    </location>
</feature>
<dbReference type="Proteomes" id="UP000663207">
    <property type="component" value="Chromosome"/>
</dbReference>
<feature type="transmembrane region" description="Helical" evidence="1">
    <location>
        <begin position="57"/>
        <end position="79"/>
    </location>
</feature>
<keyword evidence="1" id="KW-0472">Membrane</keyword>
<feature type="transmembrane region" description="Helical" evidence="1">
    <location>
        <begin position="91"/>
        <end position="108"/>
    </location>
</feature>
<accession>A0ABX7R5X6</accession>
<evidence type="ECO:0000313" key="2">
    <source>
        <dbReference type="EMBL" id="QSX38196.1"/>
    </source>
</evidence>
<keyword evidence="1" id="KW-1133">Transmembrane helix</keyword>
<dbReference type="RefSeq" id="WP_207322310.1">
    <property type="nucleotide sequence ID" value="NZ_CP071502.1"/>
</dbReference>